<dbReference type="Proteomes" id="UP000758603">
    <property type="component" value="Unassembled WGS sequence"/>
</dbReference>
<dbReference type="Gene3D" id="3.30.40.10">
    <property type="entry name" value="Zinc/RING finger domain, C3HC4 (zinc finger)"/>
    <property type="match status" value="1"/>
</dbReference>
<sequence length="362" mass="41881">MSYYVLFPIIIHCCIWHASIDRRLPLHQLGYYFIVDLATTSLAGRRLPHHHLSDCFIYQLGDYFGLAIASFTSIMNNDMSTASSDGAERCEICWDKHPSSEFVDLPCTFGHRFGSACVTRWLSQLNNSRRPGCQCPKCREDLVYDECEHFLEARRVASDERNLIVYELGLVVCLKCRDRARGLRRMKLRRAYKKGQPCWDYLQPGDLLPDELLEEFTPEEYKEKFKEARAEHARAIQDLRDKTAEMAPGLDMEKDERGWMKYWDMRSRIMEYDRIETPHPGDIGATHTFFGIVEGESDDDGDDYEDDNIIDDDINIDGDENDDVIDEGDGEDEFVDIRTDDDDTEVPDEPNESDEPDEPGQE</sequence>
<protein>
    <recommendedName>
        <fullName evidence="3">RING-type domain-containing protein</fullName>
    </recommendedName>
</protein>
<dbReference type="InterPro" id="IPR013083">
    <property type="entry name" value="Znf_RING/FYVE/PHD"/>
</dbReference>
<dbReference type="AlphaFoldDB" id="A0A9P8UKP6"/>
<evidence type="ECO:0000313" key="5">
    <source>
        <dbReference type="Proteomes" id="UP000758603"/>
    </source>
</evidence>
<keyword evidence="5" id="KW-1185">Reference proteome</keyword>
<proteinExistence type="predicted"/>
<dbReference type="OrthoDB" id="8062037at2759"/>
<comment type="caution">
    <text evidence="4">The sequence shown here is derived from an EMBL/GenBank/DDBJ whole genome shotgun (WGS) entry which is preliminary data.</text>
</comment>
<name>A0A9P8UKP6_9PEZI</name>
<evidence type="ECO:0000313" key="4">
    <source>
        <dbReference type="EMBL" id="KAH6653951.1"/>
    </source>
</evidence>
<evidence type="ECO:0000256" key="1">
    <source>
        <dbReference type="PROSITE-ProRule" id="PRU00175"/>
    </source>
</evidence>
<dbReference type="GO" id="GO:0008270">
    <property type="term" value="F:zinc ion binding"/>
    <property type="evidence" value="ECO:0007669"/>
    <property type="project" value="UniProtKB-KW"/>
</dbReference>
<evidence type="ECO:0000256" key="2">
    <source>
        <dbReference type="SAM" id="MobiDB-lite"/>
    </source>
</evidence>
<keyword evidence="1" id="KW-0863">Zinc-finger</keyword>
<feature type="domain" description="RING-type" evidence="3">
    <location>
        <begin position="90"/>
        <end position="139"/>
    </location>
</feature>
<evidence type="ECO:0000259" key="3">
    <source>
        <dbReference type="PROSITE" id="PS50089"/>
    </source>
</evidence>
<dbReference type="SUPFAM" id="SSF57850">
    <property type="entry name" value="RING/U-box"/>
    <property type="match status" value="1"/>
</dbReference>
<gene>
    <name evidence="4" type="ORF">BKA67DRAFT_535298</name>
</gene>
<feature type="region of interest" description="Disordered" evidence="2">
    <location>
        <begin position="293"/>
        <end position="362"/>
    </location>
</feature>
<accession>A0A9P8UKP6</accession>
<keyword evidence="1" id="KW-0862">Zinc</keyword>
<feature type="compositionally biased region" description="Acidic residues" evidence="2">
    <location>
        <begin position="295"/>
        <end position="362"/>
    </location>
</feature>
<dbReference type="RefSeq" id="XP_045958221.1">
    <property type="nucleotide sequence ID" value="XM_046099996.1"/>
</dbReference>
<organism evidence="4 5">
    <name type="scientific">Truncatella angustata</name>
    <dbReference type="NCBI Taxonomy" id="152316"/>
    <lineage>
        <taxon>Eukaryota</taxon>
        <taxon>Fungi</taxon>
        <taxon>Dikarya</taxon>
        <taxon>Ascomycota</taxon>
        <taxon>Pezizomycotina</taxon>
        <taxon>Sordariomycetes</taxon>
        <taxon>Xylariomycetidae</taxon>
        <taxon>Amphisphaeriales</taxon>
        <taxon>Sporocadaceae</taxon>
        <taxon>Truncatella</taxon>
    </lineage>
</organism>
<dbReference type="InterPro" id="IPR001841">
    <property type="entry name" value="Znf_RING"/>
</dbReference>
<dbReference type="GeneID" id="70128888"/>
<reference evidence="4" key="1">
    <citation type="journal article" date="2021" name="Nat. Commun.">
        <title>Genetic determinants of endophytism in the Arabidopsis root mycobiome.</title>
        <authorList>
            <person name="Mesny F."/>
            <person name="Miyauchi S."/>
            <person name="Thiergart T."/>
            <person name="Pickel B."/>
            <person name="Atanasova L."/>
            <person name="Karlsson M."/>
            <person name="Huettel B."/>
            <person name="Barry K.W."/>
            <person name="Haridas S."/>
            <person name="Chen C."/>
            <person name="Bauer D."/>
            <person name="Andreopoulos W."/>
            <person name="Pangilinan J."/>
            <person name="LaButti K."/>
            <person name="Riley R."/>
            <person name="Lipzen A."/>
            <person name="Clum A."/>
            <person name="Drula E."/>
            <person name="Henrissat B."/>
            <person name="Kohler A."/>
            <person name="Grigoriev I.V."/>
            <person name="Martin F.M."/>
            <person name="Hacquard S."/>
        </authorList>
    </citation>
    <scope>NUCLEOTIDE SEQUENCE</scope>
    <source>
        <strain evidence="4">MPI-SDFR-AT-0073</strain>
    </source>
</reference>
<keyword evidence="1" id="KW-0479">Metal-binding</keyword>
<dbReference type="PROSITE" id="PS50089">
    <property type="entry name" value="ZF_RING_2"/>
    <property type="match status" value="1"/>
</dbReference>
<dbReference type="EMBL" id="JAGPXC010000004">
    <property type="protein sequence ID" value="KAH6653951.1"/>
    <property type="molecule type" value="Genomic_DNA"/>
</dbReference>